<sequence>MSKSQVPEVYAKVINDVCEASRVDFEEGGVDLQALEMLRQGWQRKLSSTRMYDFPWDPKPESVGKSDAAPVMSNAKPVPQPLPSNGTINTPSSSASTPGPQIKHEAQQYATQPPLQAKYAPQYTNQPMAAEHRAAMLLKQNYGERAGSQIAQLQSGQQRVPTPSNAQPQPQQPYIKQEDIKQEEYRPTYNASVPVKSSQTDGAGDARAEYDAEIARRRAVIAKHREASDRLIRDHVLASQKSMEGGGLLMPLNAHTSAVSLFPQIHESQAGSSLSRAQGDAAGDEDEDEDAINSDLDDPDDLDDHENEEENVSNVMLCTYDKVQRVKNKWKCTLKDGVLKVNDQDWVFHKGQGEFEW</sequence>
<organism evidence="1 2">
    <name type="scientific">Neophaeococcomyces mojaviensis</name>
    <dbReference type="NCBI Taxonomy" id="3383035"/>
    <lineage>
        <taxon>Eukaryota</taxon>
        <taxon>Fungi</taxon>
        <taxon>Dikarya</taxon>
        <taxon>Ascomycota</taxon>
        <taxon>Pezizomycotina</taxon>
        <taxon>Eurotiomycetes</taxon>
        <taxon>Chaetothyriomycetidae</taxon>
        <taxon>Chaetothyriales</taxon>
        <taxon>Chaetothyriales incertae sedis</taxon>
        <taxon>Neophaeococcomyces</taxon>
    </lineage>
</organism>
<evidence type="ECO:0000313" key="1">
    <source>
        <dbReference type="EMBL" id="KAJ9664174.1"/>
    </source>
</evidence>
<evidence type="ECO:0000313" key="2">
    <source>
        <dbReference type="Proteomes" id="UP001172386"/>
    </source>
</evidence>
<name>A0ACC3AJX7_9EURO</name>
<dbReference type="EMBL" id="JAPDRQ010000004">
    <property type="protein sequence ID" value="KAJ9664174.1"/>
    <property type="molecule type" value="Genomic_DNA"/>
</dbReference>
<accession>A0ACC3AJX7</accession>
<proteinExistence type="predicted"/>
<protein>
    <submittedName>
        <fullName evidence="1">Uncharacterized protein</fullName>
    </submittedName>
</protein>
<comment type="caution">
    <text evidence="1">The sequence shown here is derived from an EMBL/GenBank/DDBJ whole genome shotgun (WGS) entry which is preliminary data.</text>
</comment>
<reference evidence="1" key="1">
    <citation type="submission" date="2022-10" db="EMBL/GenBank/DDBJ databases">
        <title>Culturing micro-colonial fungi from biological soil crusts in the Mojave desert and describing Neophaeococcomyces mojavensis, and introducing the new genera and species Taxawa tesnikishii.</title>
        <authorList>
            <person name="Kurbessoian T."/>
            <person name="Stajich J.E."/>
        </authorList>
    </citation>
    <scope>NUCLEOTIDE SEQUENCE</scope>
    <source>
        <strain evidence="1">JES_112</strain>
    </source>
</reference>
<dbReference type="Proteomes" id="UP001172386">
    <property type="component" value="Unassembled WGS sequence"/>
</dbReference>
<keyword evidence="2" id="KW-1185">Reference proteome</keyword>
<gene>
    <name evidence="1" type="ORF">H2198_000392</name>
</gene>